<name>A0ABP5N8V1_9ACTN</name>
<evidence type="ECO:0000313" key="2">
    <source>
        <dbReference type="Proteomes" id="UP001501391"/>
    </source>
</evidence>
<protein>
    <recommendedName>
        <fullName evidence="3">Peptidase inhibitor family I36</fullName>
    </recommendedName>
</protein>
<organism evidence="1 2">
    <name type="scientific">Streptomyces bangladeshensis</name>
    <dbReference type="NCBI Taxonomy" id="295352"/>
    <lineage>
        <taxon>Bacteria</taxon>
        <taxon>Bacillati</taxon>
        <taxon>Actinomycetota</taxon>
        <taxon>Actinomycetes</taxon>
        <taxon>Kitasatosporales</taxon>
        <taxon>Streptomycetaceae</taxon>
        <taxon>Streptomyces</taxon>
    </lineage>
</organism>
<sequence length="146" mass="15585">MSRGAARTLAMPGAPLLPGIPTPSLESPMKQLRSWTLAAALALTAVLLPAQTASARAAQPACPDGSVCFWSGEGFRGSYWEWTARSGYRDLPPSLHDHVGSFVASTRACFINWGPVEKRDVFNGDWRSRYLGDFGGRMDGVGPGGC</sequence>
<dbReference type="Pfam" id="PF03995">
    <property type="entry name" value="Inhibitor_I36"/>
    <property type="match status" value="1"/>
</dbReference>
<evidence type="ECO:0000313" key="1">
    <source>
        <dbReference type="EMBL" id="GAA2194726.1"/>
    </source>
</evidence>
<dbReference type="Proteomes" id="UP001501391">
    <property type="component" value="Unassembled WGS sequence"/>
</dbReference>
<accession>A0ABP5N8V1</accession>
<proteinExistence type="predicted"/>
<keyword evidence="2" id="KW-1185">Reference proteome</keyword>
<gene>
    <name evidence="1" type="ORF">GCM10009787_21990</name>
</gene>
<dbReference type="EMBL" id="BAAAOQ010000006">
    <property type="protein sequence ID" value="GAA2194726.1"/>
    <property type="molecule type" value="Genomic_DNA"/>
</dbReference>
<reference evidence="2" key="1">
    <citation type="journal article" date="2019" name="Int. J. Syst. Evol. Microbiol.">
        <title>The Global Catalogue of Microorganisms (GCM) 10K type strain sequencing project: providing services to taxonomists for standard genome sequencing and annotation.</title>
        <authorList>
            <consortium name="The Broad Institute Genomics Platform"/>
            <consortium name="The Broad Institute Genome Sequencing Center for Infectious Disease"/>
            <person name="Wu L."/>
            <person name="Ma J."/>
        </authorList>
    </citation>
    <scope>NUCLEOTIDE SEQUENCE [LARGE SCALE GENOMIC DNA]</scope>
    <source>
        <strain evidence="2">JCM 14924</strain>
    </source>
</reference>
<comment type="caution">
    <text evidence="1">The sequence shown here is derived from an EMBL/GenBank/DDBJ whole genome shotgun (WGS) entry which is preliminary data.</text>
</comment>
<dbReference type="RefSeq" id="WP_223283888.1">
    <property type="nucleotide sequence ID" value="NZ_BAAAOQ010000006.1"/>
</dbReference>
<evidence type="ECO:0008006" key="3">
    <source>
        <dbReference type="Google" id="ProtNLM"/>
    </source>
</evidence>